<name>A0A495BN94_VOGIN</name>
<feature type="signal peptide" evidence="1">
    <location>
        <begin position="1"/>
        <end position="31"/>
    </location>
</feature>
<dbReference type="InterPro" id="IPR045653">
    <property type="entry name" value="DUF6396"/>
</dbReference>
<dbReference type="InterPro" id="IPR050767">
    <property type="entry name" value="Sel1_AlgK"/>
</dbReference>
<dbReference type="SUPFAM" id="SSF81901">
    <property type="entry name" value="HCP-like"/>
    <property type="match status" value="1"/>
</dbReference>
<organism evidence="3 4">
    <name type="scientific">Vogesella indigofera</name>
    <name type="common">Pseudomonas indigofera</name>
    <dbReference type="NCBI Taxonomy" id="45465"/>
    <lineage>
        <taxon>Bacteria</taxon>
        <taxon>Pseudomonadati</taxon>
        <taxon>Pseudomonadota</taxon>
        <taxon>Betaproteobacteria</taxon>
        <taxon>Neisseriales</taxon>
        <taxon>Chromobacteriaceae</taxon>
        <taxon>Vogesella</taxon>
    </lineage>
</organism>
<dbReference type="Proteomes" id="UP000279384">
    <property type="component" value="Unassembled WGS sequence"/>
</dbReference>
<dbReference type="Pfam" id="PF19933">
    <property type="entry name" value="DUF6396"/>
    <property type="match status" value="1"/>
</dbReference>
<evidence type="ECO:0000259" key="2">
    <source>
        <dbReference type="Pfam" id="PF19933"/>
    </source>
</evidence>
<evidence type="ECO:0000256" key="1">
    <source>
        <dbReference type="SAM" id="SignalP"/>
    </source>
</evidence>
<dbReference type="InterPro" id="IPR006597">
    <property type="entry name" value="Sel1-like"/>
</dbReference>
<dbReference type="PANTHER" id="PTHR11102">
    <property type="entry name" value="SEL-1-LIKE PROTEIN"/>
    <property type="match status" value="1"/>
</dbReference>
<protein>
    <recommendedName>
        <fullName evidence="2">DUF6396 domain-containing protein</fullName>
    </recommendedName>
</protein>
<evidence type="ECO:0000313" key="4">
    <source>
        <dbReference type="Proteomes" id="UP000279384"/>
    </source>
</evidence>
<comment type="caution">
    <text evidence="3">The sequence shown here is derived from an EMBL/GenBank/DDBJ whole genome shotgun (WGS) entry which is preliminary data.</text>
</comment>
<evidence type="ECO:0000313" key="3">
    <source>
        <dbReference type="EMBL" id="RKQ63137.1"/>
    </source>
</evidence>
<accession>A0A495BN94</accession>
<feature type="domain" description="DUF6396" evidence="2">
    <location>
        <begin position="253"/>
        <end position="358"/>
    </location>
</feature>
<dbReference type="InterPro" id="IPR011990">
    <property type="entry name" value="TPR-like_helical_dom_sf"/>
</dbReference>
<feature type="chain" id="PRO_5019753554" description="DUF6396 domain-containing protein" evidence="1">
    <location>
        <begin position="32"/>
        <end position="365"/>
    </location>
</feature>
<gene>
    <name evidence="3" type="ORF">C8E02_0156</name>
</gene>
<dbReference type="EMBL" id="RBID01000001">
    <property type="protein sequence ID" value="RKQ63137.1"/>
    <property type="molecule type" value="Genomic_DNA"/>
</dbReference>
<reference evidence="3 4" key="1">
    <citation type="submission" date="2018-10" db="EMBL/GenBank/DDBJ databases">
        <title>Genomic Encyclopedia of Type Strains, Phase IV (KMG-IV): sequencing the most valuable type-strain genomes for metagenomic binning, comparative biology and taxonomic classification.</title>
        <authorList>
            <person name="Goeker M."/>
        </authorList>
    </citation>
    <scope>NUCLEOTIDE SEQUENCE [LARGE SCALE GENOMIC DNA]</scope>
    <source>
        <strain evidence="3 4">DSM 3303</strain>
    </source>
</reference>
<dbReference type="RefSeq" id="WP_147424402.1">
    <property type="nucleotide sequence ID" value="NZ_RBID01000001.1"/>
</dbReference>
<dbReference type="SMART" id="SM00671">
    <property type="entry name" value="SEL1"/>
    <property type="match status" value="2"/>
</dbReference>
<sequence>MNLLRPGYRFLALRPTLAAICLLLVACSASAIKSPDMDTIDKLPTKLEEQLAFRCAYEQARTPQRGPEAEQLFQHARWLQKKNRLKDEAAKYSAFERLYCIAAAWDHDKAAHNLLLMLMRGQSASELPITEGVDLVQRLVDRGLPLGYYDMGVLLYQGYGVEGCEGLALQYMRHAADLGRPDAQHYIGDKLTSLGVDYLEAYKAGNQMLKCAAEQGNQEAAFDYATDVKIDKNYSEALRYYQLAVKAGRSAGALWLSDAFRGPSPSDELDYLGLTKDEERSRRYNILSDILGRYSYFHPTVDDIDDIVPLPPAKLPPWDGKIQWLKDWESNVPPPLPGEARIVEMARAKGLDPATGMPATTTGPP</sequence>
<dbReference type="PANTHER" id="PTHR11102:SF160">
    <property type="entry name" value="ERAD-ASSOCIATED E3 UBIQUITIN-PROTEIN LIGASE COMPONENT HRD3"/>
    <property type="match status" value="1"/>
</dbReference>
<dbReference type="Gene3D" id="1.25.40.10">
    <property type="entry name" value="Tetratricopeptide repeat domain"/>
    <property type="match status" value="1"/>
</dbReference>
<dbReference type="PROSITE" id="PS51257">
    <property type="entry name" value="PROKAR_LIPOPROTEIN"/>
    <property type="match status" value="1"/>
</dbReference>
<dbReference type="AlphaFoldDB" id="A0A495BN94"/>
<proteinExistence type="predicted"/>
<keyword evidence="1" id="KW-0732">Signal</keyword>